<organism evidence="1">
    <name type="scientific">uncultured Caudovirales phage</name>
    <dbReference type="NCBI Taxonomy" id="2100421"/>
    <lineage>
        <taxon>Viruses</taxon>
        <taxon>Duplodnaviria</taxon>
        <taxon>Heunggongvirae</taxon>
        <taxon>Uroviricota</taxon>
        <taxon>Caudoviricetes</taxon>
        <taxon>Peduoviridae</taxon>
        <taxon>Maltschvirus</taxon>
        <taxon>Maltschvirus maltsch</taxon>
    </lineage>
</organism>
<sequence>MKSTFMEHKEEQNRLRQERLKEALKKTVEDDAELLDRLDDFDENGVPYWDQQIHD</sequence>
<dbReference type="EMBL" id="LR796157">
    <property type="protein sequence ID" value="CAB4122263.1"/>
    <property type="molecule type" value="Genomic_DNA"/>
</dbReference>
<accession>A0A6J5KLU5</accession>
<evidence type="ECO:0000313" key="1">
    <source>
        <dbReference type="EMBL" id="CAB4122263.1"/>
    </source>
</evidence>
<name>A0A6J5KLU5_9CAUD</name>
<proteinExistence type="predicted"/>
<reference evidence="1" key="1">
    <citation type="submission" date="2020-04" db="EMBL/GenBank/DDBJ databases">
        <authorList>
            <person name="Chiriac C."/>
            <person name="Salcher M."/>
            <person name="Ghai R."/>
            <person name="Kavagutti S V."/>
        </authorList>
    </citation>
    <scope>NUCLEOTIDE SEQUENCE</scope>
</reference>
<protein>
    <submittedName>
        <fullName evidence="1">Uncharacterized protein</fullName>
    </submittedName>
</protein>
<gene>
    <name evidence="1" type="ORF">UFOVP27_138</name>
</gene>